<evidence type="ECO:0000313" key="4">
    <source>
        <dbReference type="Proteomes" id="UP000053791"/>
    </source>
</evidence>
<dbReference type="Pfam" id="PF10006">
    <property type="entry name" value="DUF2249"/>
    <property type="match status" value="1"/>
</dbReference>
<organism evidence="3 4">
    <name type="scientific">Ruegeria marisrubri</name>
    <dbReference type="NCBI Taxonomy" id="1685379"/>
    <lineage>
        <taxon>Bacteria</taxon>
        <taxon>Pseudomonadati</taxon>
        <taxon>Pseudomonadota</taxon>
        <taxon>Alphaproteobacteria</taxon>
        <taxon>Rhodobacterales</taxon>
        <taxon>Roseobacteraceae</taxon>
        <taxon>Ruegeria</taxon>
    </lineage>
</organism>
<evidence type="ECO:0000313" key="3">
    <source>
        <dbReference type="EMBL" id="KUJ85447.1"/>
    </source>
</evidence>
<accession>A0A0X3UBI8</accession>
<feature type="compositionally biased region" description="Polar residues" evidence="1">
    <location>
        <begin position="1"/>
        <end position="11"/>
    </location>
</feature>
<reference evidence="3 4" key="1">
    <citation type="submission" date="2015-12" db="EMBL/GenBank/DDBJ databases">
        <authorList>
            <person name="Shamseldin A."/>
            <person name="Moawad H."/>
            <person name="Abd El-Rahim W.M."/>
            <person name="Sadowsky M.J."/>
        </authorList>
    </citation>
    <scope>NUCLEOTIDE SEQUENCE [LARGE SCALE GENOMIC DNA]</scope>
    <source>
        <strain evidence="3 4">ZGT118</strain>
    </source>
</reference>
<dbReference type="RefSeq" id="WP_068343117.1">
    <property type="nucleotide sequence ID" value="NZ_LQBQ01000001.1"/>
</dbReference>
<dbReference type="Proteomes" id="UP000053791">
    <property type="component" value="Unassembled WGS sequence"/>
</dbReference>
<evidence type="ECO:0000259" key="2">
    <source>
        <dbReference type="Pfam" id="PF10006"/>
    </source>
</evidence>
<dbReference type="STRING" id="1685379.AVO45_00130"/>
<dbReference type="EMBL" id="LQBQ01000001">
    <property type="protein sequence ID" value="KUJ85447.1"/>
    <property type="molecule type" value="Genomic_DNA"/>
</dbReference>
<gene>
    <name evidence="3" type="ORF">AVO45_00130</name>
</gene>
<dbReference type="AlphaFoldDB" id="A0A0X3UBI8"/>
<comment type="caution">
    <text evidence="3">The sequence shown here is derived from an EMBL/GenBank/DDBJ whole genome shotgun (WGS) entry which is preliminary data.</text>
</comment>
<evidence type="ECO:0000256" key="1">
    <source>
        <dbReference type="SAM" id="MobiDB-lite"/>
    </source>
</evidence>
<dbReference type="InterPro" id="IPR018720">
    <property type="entry name" value="DUF2249"/>
</dbReference>
<protein>
    <recommendedName>
        <fullName evidence="2">DUF2249 domain-containing protein</fullName>
    </recommendedName>
</protein>
<dbReference type="OrthoDB" id="30295at2"/>
<proteinExistence type="predicted"/>
<feature type="domain" description="DUF2249" evidence="2">
    <location>
        <begin position="18"/>
        <end position="79"/>
    </location>
</feature>
<name>A0A0X3UBI8_9RHOB</name>
<keyword evidence="4" id="KW-1185">Reference proteome</keyword>
<sequence>MSSEVPGSSWQDADGLHVDTRGLHPPDPMVAILWHIGRPGQFGPITAYFDRNPIFLLPELEELGWRYEYAMCEPDGVRLILRAAT</sequence>
<feature type="region of interest" description="Disordered" evidence="1">
    <location>
        <begin position="1"/>
        <end position="21"/>
    </location>
</feature>